<accession>A0ABS2BYL5</accession>
<sequence>MKLAHLFVAAATLSLGLTAQAGEQLALQAILLENGKVISNDIKEITDGGTVQFKPSRTVAYEIHETTCYTGFSRWLRPFSPACHVAVKQAQRPIGLTAEITTQFLSNGTQLLTLTGSVVQAVELPSEEAQGEAARGVNTQFRESTRETQVITYPGGITSLAGFWKPNDTVLVLKVIPANDMAAESKLVPGTEVKYMACKMPDGIQAQNPGWGCRVDTVFTDSADQQLIK</sequence>
<evidence type="ECO:0000256" key="1">
    <source>
        <dbReference type="SAM" id="SignalP"/>
    </source>
</evidence>
<keyword evidence="3" id="KW-1185">Reference proteome</keyword>
<dbReference type="EMBL" id="JACOPV010000008">
    <property type="protein sequence ID" value="MBM5458713.1"/>
    <property type="molecule type" value="Genomic_DNA"/>
</dbReference>
<protein>
    <submittedName>
        <fullName evidence="2">Uncharacterized protein</fullName>
    </submittedName>
</protein>
<feature type="signal peptide" evidence="1">
    <location>
        <begin position="1"/>
        <end position="21"/>
    </location>
</feature>
<feature type="chain" id="PRO_5047052699" evidence="1">
    <location>
        <begin position="22"/>
        <end position="229"/>
    </location>
</feature>
<reference evidence="2 3" key="1">
    <citation type="submission" date="2020-08" db="EMBL/GenBank/DDBJ databases">
        <title>Description of novel Pseudomonas species.</title>
        <authorList>
            <person name="Duman M."/>
            <person name="Mulet M."/>
            <person name="Altun S."/>
            <person name="Saticioglu I.B."/>
            <person name="Lalucat J."/>
            <person name="Garcia-Valdes E."/>
        </authorList>
    </citation>
    <scope>NUCLEOTIDE SEQUENCE [LARGE SCALE GENOMIC DNA]</scope>
    <source>
        <strain evidence="2 3">P66</strain>
    </source>
</reference>
<dbReference type="Proteomes" id="UP000745663">
    <property type="component" value="Unassembled WGS sequence"/>
</dbReference>
<keyword evidence="1" id="KW-0732">Signal</keyword>
<evidence type="ECO:0000313" key="3">
    <source>
        <dbReference type="Proteomes" id="UP000745663"/>
    </source>
</evidence>
<evidence type="ECO:0000313" key="2">
    <source>
        <dbReference type="EMBL" id="MBM5458713.1"/>
    </source>
</evidence>
<comment type="caution">
    <text evidence="2">The sequence shown here is derived from an EMBL/GenBank/DDBJ whole genome shotgun (WGS) entry which is preliminary data.</text>
</comment>
<organism evidence="2 3">
    <name type="scientific">Pseudomonas arcuscaelestis</name>
    <dbReference type="NCBI Taxonomy" id="2710591"/>
    <lineage>
        <taxon>Bacteria</taxon>
        <taxon>Pseudomonadati</taxon>
        <taxon>Pseudomonadota</taxon>
        <taxon>Gammaproteobacteria</taxon>
        <taxon>Pseudomonadales</taxon>
        <taxon>Pseudomonadaceae</taxon>
        <taxon>Pseudomonas</taxon>
    </lineage>
</organism>
<dbReference type="RefSeq" id="WP_203584652.1">
    <property type="nucleotide sequence ID" value="NZ_JACOPV010000008.1"/>
</dbReference>
<gene>
    <name evidence="2" type="ORF">H8F21_14185</name>
</gene>
<name>A0ABS2BYL5_9PSED</name>
<proteinExistence type="predicted"/>